<dbReference type="AlphaFoldDB" id="A0AAD7KBI4"/>
<name>A0AAD7KBI4_9AGAR</name>
<feature type="compositionally biased region" description="Basic and acidic residues" evidence="1">
    <location>
        <begin position="12"/>
        <end position="38"/>
    </location>
</feature>
<dbReference type="Proteomes" id="UP001215280">
    <property type="component" value="Unassembled WGS sequence"/>
</dbReference>
<protein>
    <submittedName>
        <fullName evidence="2">Uncharacterized protein</fullName>
    </submittedName>
</protein>
<organism evidence="2 3">
    <name type="scientific">Mycena maculata</name>
    <dbReference type="NCBI Taxonomy" id="230809"/>
    <lineage>
        <taxon>Eukaryota</taxon>
        <taxon>Fungi</taxon>
        <taxon>Dikarya</taxon>
        <taxon>Basidiomycota</taxon>
        <taxon>Agaricomycotina</taxon>
        <taxon>Agaricomycetes</taxon>
        <taxon>Agaricomycetidae</taxon>
        <taxon>Agaricales</taxon>
        <taxon>Marasmiineae</taxon>
        <taxon>Mycenaceae</taxon>
        <taxon>Mycena</taxon>
    </lineage>
</organism>
<dbReference type="EMBL" id="JARJLG010000004">
    <property type="protein sequence ID" value="KAJ7781953.1"/>
    <property type="molecule type" value="Genomic_DNA"/>
</dbReference>
<accession>A0AAD7KBI4</accession>
<feature type="region of interest" description="Disordered" evidence="1">
    <location>
        <begin position="9"/>
        <end position="38"/>
    </location>
</feature>
<comment type="caution">
    <text evidence="2">The sequence shown here is derived from an EMBL/GenBank/DDBJ whole genome shotgun (WGS) entry which is preliminary data.</text>
</comment>
<keyword evidence="3" id="KW-1185">Reference proteome</keyword>
<evidence type="ECO:0000313" key="2">
    <source>
        <dbReference type="EMBL" id="KAJ7781953.1"/>
    </source>
</evidence>
<proteinExistence type="predicted"/>
<sequence>MPFSSANIFNHFKREDPPHNVGHVERENTKSKSDTRGRWRDCCNNKQTAGRCIFLSSLISPSLPHIGPYWPSYPVMYQVLRVQEMYRDSQSSQTVAIQFPLTASLATKDVVLSHCKRPSSRFQLAHSSSRLFWVLVFLPSLVSRSHSSVFWVKILKLAKWPRFSLLTIYSIPCAGTPDTPAEFPIILPFGDGNHDSRLLDSGANTFTSNAISSYQIICDGYQRLSDLGGVLPALHKGDLSTVLPQSLHKHSWSSNLVDQSLALSAECTLEMKDSEVQDLTKEDLISVGDFMEAYPNFFLLFCNHLKVAENVVGHPIVGQITDQWSIHYDHLITHANFQTNFHVIF</sequence>
<gene>
    <name evidence="2" type="ORF">DFH07DRAFT_764953</name>
</gene>
<evidence type="ECO:0000256" key="1">
    <source>
        <dbReference type="SAM" id="MobiDB-lite"/>
    </source>
</evidence>
<evidence type="ECO:0000313" key="3">
    <source>
        <dbReference type="Proteomes" id="UP001215280"/>
    </source>
</evidence>
<reference evidence="2" key="1">
    <citation type="submission" date="2023-03" db="EMBL/GenBank/DDBJ databases">
        <title>Massive genome expansion in bonnet fungi (Mycena s.s.) driven by repeated elements and novel gene families across ecological guilds.</title>
        <authorList>
            <consortium name="Lawrence Berkeley National Laboratory"/>
            <person name="Harder C.B."/>
            <person name="Miyauchi S."/>
            <person name="Viragh M."/>
            <person name="Kuo A."/>
            <person name="Thoen E."/>
            <person name="Andreopoulos B."/>
            <person name="Lu D."/>
            <person name="Skrede I."/>
            <person name="Drula E."/>
            <person name="Henrissat B."/>
            <person name="Morin E."/>
            <person name="Kohler A."/>
            <person name="Barry K."/>
            <person name="LaButti K."/>
            <person name="Morin E."/>
            <person name="Salamov A."/>
            <person name="Lipzen A."/>
            <person name="Mereny Z."/>
            <person name="Hegedus B."/>
            <person name="Baldrian P."/>
            <person name="Stursova M."/>
            <person name="Weitz H."/>
            <person name="Taylor A."/>
            <person name="Grigoriev I.V."/>
            <person name="Nagy L.G."/>
            <person name="Martin F."/>
            <person name="Kauserud H."/>
        </authorList>
    </citation>
    <scope>NUCLEOTIDE SEQUENCE</scope>
    <source>
        <strain evidence="2">CBHHK188m</strain>
    </source>
</reference>